<dbReference type="Gene3D" id="1.25.40.10">
    <property type="entry name" value="Tetratricopeptide repeat domain"/>
    <property type="match status" value="1"/>
</dbReference>
<dbReference type="InterPro" id="IPR019734">
    <property type="entry name" value="TPR_rpt"/>
</dbReference>
<keyword evidence="2" id="KW-0677">Repeat</keyword>
<dbReference type="GO" id="GO:0060090">
    <property type="term" value="F:molecular adaptor activity"/>
    <property type="evidence" value="ECO:0007669"/>
    <property type="project" value="TreeGrafter"/>
</dbReference>
<feature type="repeat" description="TPR" evidence="4">
    <location>
        <begin position="156"/>
        <end position="189"/>
    </location>
</feature>
<reference evidence="6 7" key="1">
    <citation type="submission" date="2023-03" db="EMBL/GenBank/DDBJ databases">
        <title>Genome insight into feeding habits of ladybird beetles.</title>
        <authorList>
            <person name="Li H.-S."/>
            <person name="Huang Y.-H."/>
            <person name="Pang H."/>
        </authorList>
    </citation>
    <scope>NUCLEOTIDE SEQUENCE [LARGE SCALE GENOMIC DNA]</scope>
    <source>
        <strain evidence="6">SYSU_2023b</strain>
        <tissue evidence="6">Whole body</tissue>
    </source>
</reference>
<dbReference type="PROSITE" id="PS50005">
    <property type="entry name" value="TPR"/>
    <property type="match status" value="2"/>
</dbReference>
<sequence length="294" mass="33496">MEPNNELLKFTVQNKKIILSITKFLTDEKTIRNFDSTERDSLDVAIQCLENLYHLDEVTKRELENDIVDIRELIGGDTVVSAEDEHEAEEYKNKGNSFMSSDDFKNAIVEYTKAIQLNPKNPVYYCNRAAAYNKAEQPLNAIIDCKNAIKLDPKYSKAYGRLGKAYSVIGLVKEAHEAYISALKHDPSNDMYRENLKYLDVSQDTGSQNNGLFNNSALFKIIIQLMENDSFRQVLENLTANENESPYINNLLQMGQVLVNRLQAPEIFQQLQGGRTVEELSKAENENPDGDIRQ</sequence>
<dbReference type="PANTHER" id="PTHR45831:SF2">
    <property type="entry name" value="LD24721P"/>
    <property type="match status" value="1"/>
</dbReference>
<dbReference type="Proteomes" id="UP001431783">
    <property type="component" value="Unassembled WGS sequence"/>
</dbReference>
<dbReference type="GO" id="GO:0072380">
    <property type="term" value="C:TRC complex"/>
    <property type="evidence" value="ECO:0007669"/>
    <property type="project" value="TreeGrafter"/>
</dbReference>
<keyword evidence="7" id="KW-1185">Reference proteome</keyword>
<keyword evidence="3 4" id="KW-0802">TPR repeat</keyword>
<dbReference type="GO" id="GO:0016020">
    <property type="term" value="C:membrane"/>
    <property type="evidence" value="ECO:0007669"/>
    <property type="project" value="TreeGrafter"/>
</dbReference>
<evidence type="ECO:0000256" key="2">
    <source>
        <dbReference type="ARBA" id="ARBA00022737"/>
    </source>
</evidence>
<dbReference type="Gene3D" id="1.20.5.420">
    <property type="entry name" value="Immunoglobulin FC, subunit C"/>
    <property type="match status" value="1"/>
</dbReference>
<comment type="similarity">
    <text evidence="1">Belongs to the SGT family.</text>
</comment>
<dbReference type="Pfam" id="PF13414">
    <property type="entry name" value="TPR_11"/>
    <property type="match status" value="1"/>
</dbReference>
<dbReference type="InterPro" id="IPR032374">
    <property type="entry name" value="SGTA_dimer"/>
</dbReference>
<evidence type="ECO:0000259" key="5">
    <source>
        <dbReference type="Pfam" id="PF16546"/>
    </source>
</evidence>
<evidence type="ECO:0000256" key="3">
    <source>
        <dbReference type="ARBA" id="ARBA00022803"/>
    </source>
</evidence>
<dbReference type="SUPFAM" id="SSF48452">
    <property type="entry name" value="TPR-like"/>
    <property type="match status" value="1"/>
</dbReference>
<accession>A0AAW1UHN2</accession>
<organism evidence="6 7">
    <name type="scientific">Henosepilachna vigintioctopunctata</name>
    <dbReference type="NCBI Taxonomy" id="420089"/>
    <lineage>
        <taxon>Eukaryota</taxon>
        <taxon>Metazoa</taxon>
        <taxon>Ecdysozoa</taxon>
        <taxon>Arthropoda</taxon>
        <taxon>Hexapoda</taxon>
        <taxon>Insecta</taxon>
        <taxon>Pterygota</taxon>
        <taxon>Neoptera</taxon>
        <taxon>Endopterygota</taxon>
        <taxon>Coleoptera</taxon>
        <taxon>Polyphaga</taxon>
        <taxon>Cucujiformia</taxon>
        <taxon>Coccinelloidea</taxon>
        <taxon>Coccinellidae</taxon>
        <taxon>Epilachninae</taxon>
        <taxon>Epilachnini</taxon>
        <taxon>Henosepilachna</taxon>
    </lineage>
</organism>
<evidence type="ECO:0000313" key="7">
    <source>
        <dbReference type="Proteomes" id="UP001431783"/>
    </source>
</evidence>
<dbReference type="InterPro" id="IPR011990">
    <property type="entry name" value="TPR-like_helical_dom_sf"/>
</dbReference>
<comment type="caution">
    <text evidence="6">The sequence shown here is derived from an EMBL/GenBank/DDBJ whole genome shotgun (WGS) entry which is preliminary data.</text>
</comment>
<dbReference type="Pfam" id="PF16546">
    <property type="entry name" value="SGTA_dimer"/>
    <property type="match status" value="1"/>
</dbReference>
<gene>
    <name evidence="6" type="ORF">WA026_008543</name>
</gene>
<dbReference type="EMBL" id="JARQZJ010000063">
    <property type="protein sequence ID" value="KAK9880027.1"/>
    <property type="molecule type" value="Genomic_DNA"/>
</dbReference>
<evidence type="ECO:0000256" key="4">
    <source>
        <dbReference type="PROSITE-ProRule" id="PRU00339"/>
    </source>
</evidence>
<dbReference type="SMART" id="SM00028">
    <property type="entry name" value="TPR"/>
    <property type="match status" value="3"/>
</dbReference>
<feature type="domain" description="SGTA homodimerisation" evidence="5">
    <location>
        <begin position="14"/>
        <end position="65"/>
    </location>
</feature>
<dbReference type="InterPro" id="IPR047150">
    <property type="entry name" value="SGT"/>
</dbReference>
<dbReference type="GO" id="GO:0006620">
    <property type="term" value="P:post-translational protein targeting to endoplasmic reticulum membrane"/>
    <property type="evidence" value="ECO:0007669"/>
    <property type="project" value="TreeGrafter"/>
</dbReference>
<dbReference type="AlphaFoldDB" id="A0AAW1UHN2"/>
<proteinExistence type="inferred from homology"/>
<evidence type="ECO:0000256" key="1">
    <source>
        <dbReference type="ARBA" id="ARBA00008175"/>
    </source>
</evidence>
<protein>
    <recommendedName>
        <fullName evidence="5">SGTA homodimerisation domain-containing protein</fullName>
    </recommendedName>
</protein>
<name>A0AAW1UHN2_9CUCU</name>
<evidence type="ECO:0000313" key="6">
    <source>
        <dbReference type="EMBL" id="KAK9880027.1"/>
    </source>
</evidence>
<dbReference type="PANTHER" id="PTHR45831">
    <property type="entry name" value="LD24721P"/>
    <property type="match status" value="1"/>
</dbReference>
<feature type="repeat" description="TPR" evidence="4">
    <location>
        <begin position="88"/>
        <end position="121"/>
    </location>
</feature>